<keyword evidence="1" id="KW-1133">Transmembrane helix</keyword>
<proteinExistence type="predicted"/>
<organism evidence="2">
    <name type="scientific">uncultured Caudovirales phage</name>
    <dbReference type="NCBI Taxonomy" id="2100421"/>
    <lineage>
        <taxon>Viruses</taxon>
        <taxon>Duplodnaviria</taxon>
        <taxon>Heunggongvirae</taxon>
        <taxon>Uroviricota</taxon>
        <taxon>Caudoviricetes</taxon>
        <taxon>Peduoviridae</taxon>
        <taxon>Maltschvirus</taxon>
        <taxon>Maltschvirus maltsch</taxon>
    </lineage>
</organism>
<sequence>MKLPTLPKDKADHYIYGSFLAFAGGLHSVEAGAVLCVGFAFIWEVVQKVRKKGHASGWDALATVVGGSVVLLPLAIAQGVFA</sequence>
<protein>
    <submittedName>
        <fullName evidence="2">Uncharacterized protein</fullName>
    </submittedName>
</protein>
<keyword evidence="1" id="KW-0472">Membrane</keyword>
<evidence type="ECO:0000313" key="2">
    <source>
        <dbReference type="EMBL" id="CAB4158559.1"/>
    </source>
</evidence>
<reference evidence="2" key="1">
    <citation type="submission" date="2020-04" db="EMBL/GenBank/DDBJ databases">
        <authorList>
            <person name="Chiriac C."/>
            <person name="Salcher M."/>
            <person name="Ghai R."/>
            <person name="Kavagutti S V."/>
        </authorList>
    </citation>
    <scope>NUCLEOTIDE SEQUENCE</scope>
</reference>
<feature type="transmembrane region" description="Helical" evidence="1">
    <location>
        <begin position="20"/>
        <end position="46"/>
    </location>
</feature>
<accession>A0A6J5NH20</accession>
<feature type="transmembrane region" description="Helical" evidence="1">
    <location>
        <begin position="58"/>
        <end position="81"/>
    </location>
</feature>
<gene>
    <name evidence="2" type="ORF">UFOVP708_10</name>
</gene>
<evidence type="ECO:0000256" key="1">
    <source>
        <dbReference type="SAM" id="Phobius"/>
    </source>
</evidence>
<dbReference type="EMBL" id="LR796683">
    <property type="protein sequence ID" value="CAB4158559.1"/>
    <property type="molecule type" value="Genomic_DNA"/>
</dbReference>
<keyword evidence="1" id="KW-0812">Transmembrane</keyword>
<name>A0A6J5NH20_9CAUD</name>